<name>A0A316E878_9ACTN</name>
<comment type="caution">
    <text evidence="2">The sequence shown here is derived from an EMBL/GenBank/DDBJ whole genome shotgun (WGS) entry which is preliminary data.</text>
</comment>
<sequence>MPIWKGITTALEATPTNAAHWLTRSLTAEAGSQTAVSRSRLPAGTGPSSSEGSPSDSTATSPPNSTCVSFWTTPGPHAADDASRTVRALEALAPAITGGALSSDYTYLLLRPAFLRQRDRDLWHQFVRLAANLRDSGTARMFLQRVVIQVDEWLGQQGTPASLMPADVEQLPGSHVRAVFGSLLPGSPRRPALCLVRHSHAARPAVRSTAFGSLHLRYACGSVSRSSGRVPG</sequence>
<dbReference type="EMBL" id="QGGR01000066">
    <property type="protein sequence ID" value="PWK26276.1"/>
    <property type="molecule type" value="Genomic_DNA"/>
</dbReference>
<reference evidence="2 3" key="1">
    <citation type="submission" date="2018-05" db="EMBL/GenBank/DDBJ databases">
        <title>Genomic Encyclopedia of Archaeal and Bacterial Type Strains, Phase II (KMG-II): from individual species to whole genera.</title>
        <authorList>
            <person name="Goeker M."/>
        </authorList>
    </citation>
    <scope>NUCLEOTIDE SEQUENCE [LARGE SCALE GENOMIC DNA]</scope>
    <source>
        <strain evidence="2 3">DSM 45184</strain>
    </source>
</reference>
<dbReference type="AlphaFoldDB" id="A0A316E878"/>
<dbReference type="Proteomes" id="UP000245697">
    <property type="component" value="Unassembled WGS sequence"/>
</dbReference>
<evidence type="ECO:0000313" key="3">
    <source>
        <dbReference type="Proteomes" id="UP000245697"/>
    </source>
</evidence>
<keyword evidence="3" id="KW-1185">Reference proteome</keyword>
<feature type="region of interest" description="Disordered" evidence="1">
    <location>
        <begin position="30"/>
        <end position="66"/>
    </location>
</feature>
<feature type="compositionally biased region" description="Low complexity" evidence="1">
    <location>
        <begin position="42"/>
        <end position="61"/>
    </location>
</feature>
<gene>
    <name evidence="2" type="ORF">BC793_1665</name>
</gene>
<accession>A0A316E878</accession>
<organism evidence="2 3">
    <name type="scientific">Actinoplanes xinjiangensis</name>
    <dbReference type="NCBI Taxonomy" id="512350"/>
    <lineage>
        <taxon>Bacteria</taxon>
        <taxon>Bacillati</taxon>
        <taxon>Actinomycetota</taxon>
        <taxon>Actinomycetes</taxon>
        <taxon>Micromonosporales</taxon>
        <taxon>Micromonosporaceae</taxon>
        <taxon>Actinoplanes</taxon>
    </lineage>
</organism>
<evidence type="ECO:0000256" key="1">
    <source>
        <dbReference type="SAM" id="MobiDB-lite"/>
    </source>
</evidence>
<evidence type="ECO:0000313" key="2">
    <source>
        <dbReference type="EMBL" id="PWK26276.1"/>
    </source>
</evidence>
<proteinExistence type="predicted"/>
<protein>
    <submittedName>
        <fullName evidence="2">Uncharacterized protein</fullName>
    </submittedName>
</protein>